<proteinExistence type="predicted"/>
<dbReference type="EMBL" id="JAHLFK010000057">
    <property type="protein sequence ID" value="MBU3830281.1"/>
    <property type="molecule type" value="Genomic_DNA"/>
</dbReference>
<evidence type="ECO:0000313" key="2">
    <source>
        <dbReference type="Proteomes" id="UP000824180"/>
    </source>
</evidence>
<dbReference type="SUPFAM" id="SSF55021">
    <property type="entry name" value="ACT-like"/>
    <property type="match status" value="1"/>
</dbReference>
<accession>A0A9E2KV43</accession>
<dbReference type="InterPro" id="IPR045865">
    <property type="entry name" value="ACT-like_dom_sf"/>
</dbReference>
<evidence type="ECO:0000313" key="1">
    <source>
        <dbReference type="EMBL" id="MBU3830281.1"/>
    </source>
</evidence>
<gene>
    <name evidence="1" type="ORF">H9843_05250</name>
</gene>
<dbReference type="Proteomes" id="UP000824180">
    <property type="component" value="Unassembled WGS sequence"/>
</dbReference>
<organism evidence="1 2">
    <name type="scientific">Candidatus Limosilactobacillus merdavium</name>
    <dbReference type="NCBI Taxonomy" id="2838651"/>
    <lineage>
        <taxon>Bacteria</taxon>
        <taxon>Bacillati</taxon>
        <taxon>Bacillota</taxon>
        <taxon>Bacilli</taxon>
        <taxon>Lactobacillales</taxon>
        <taxon>Lactobacillaceae</taxon>
        <taxon>Limosilactobacillus</taxon>
    </lineage>
</organism>
<reference evidence="1" key="1">
    <citation type="journal article" date="2021" name="PeerJ">
        <title>Extensive microbial diversity within the chicken gut microbiome revealed by metagenomics and culture.</title>
        <authorList>
            <person name="Gilroy R."/>
            <person name="Ravi A."/>
            <person name="Getino M."/>
            <person name="Pursley I."/>
            <person name="Horton D.L."/>
            <person name="Alikhan N.F."/>
            <person name="Baker D."/>
            <person name="Gharbi K."/>
            <person name="Hall N."/>
            <person name="Watson M."/>
            <person name="Adriaenssens E.M."/>
            <person name="Foster-Nyarko E."/>
            <person name="Jarju S."/>
            <person name="Secka A."/>
            <person name="Antonio M."/>
            <person name="Oren A."/>
            <person name="Chaudhuri R.R."/>
            <person name="La Ragione R."/>
            <person name="Hildebrand F."/>
            <person name="Pallen M.J."/>
        </authorList>
    </citation>
    <scope>NUCLEOTIDE SEQUENCE</scope>
    <source>
        <strain evidence="1">876</strain>
    </source>
</reference>
<dbReference type="AlphaFoldDB" id="A0A9E2KV43"/>
<comment type="caution">
    <text evidence="1">The sequence shown here is derived from an EMBL/GenBank/DDBJ whole genome shotgun (WGS) entry which is preliminary data.</text>
</comment>
<reference evidence="1" key="2">
    <citation type="submission" date="2021-04" db="EMBL/GenBank/DDBJ databases">
        <authorList>
            <person name="Gilroy R."/>
        </authorList>
    </citation>
    <scope>NUCLEOTIDE SEQUENCE</scope>
    <source>
        <strain evidence="1">876</strain>
    </source>
</reference>
<name>A0A9E2KV43_9LACO</name>
<sequence length="51" mass="5703">MNIENLVNRSRDDFAYTIVDVSDLTAEQADQVVQKLTAVPAVGRVRLITKE</sequence>
<protein>
    <submittedName>
        <fullName evidence="1">Uncharacterized protein</fullName>
    </submittedName>
</protein>